<evidence type="ECO:0000313" key="5">
    <source>
        <dbReference type="EMBL" id="RVU71307.1"/>
    </source>
</evidence>
<dbReference type="PANTHER" id="PTHR22777">
    <property type="entry name" value="HEMOLYSIN-RELATED"/>
    <property type="match status" value="1"/>
</dbReference>
<dbReference type="SMART" id="SM00116">
    <property type="entry name" value="CBS"/>
    <property type="match status" value="2"/>
</dbReference>
<dbReference type="SUPFAM" id="SSF56176">
    <property type="entry name" value="FAD-binding/transporter-associated domain-like"/>
    <property type="match status" value="1"/>
</dbReference>
<dbReference type="RefSeq" id="WP_103661485.1">
    <property type="nucleotide sequence ID" value="NZ_ML136874.1"/>
</dbReference>
<dbReference type="InterPro" id="IPR044751">
    <property type="entry name" value="Ion_transp-like_CBS"/>
</dbReference>
<dbReference type="Pfam" id="PF00571">
    <property type="entry name" value="CBS"/>
    <property type="match status" value="2"/>
</dbReference>
<dbReference type="SMART" id="SM01091">
    <property type="entry name" value="CorC_HlyC"/>
    <property type="match status" value="1"/>
</dbReference>
<dbReference type="EMBL" id="RXIA01000005">
    <property type="protein sequence ID" value="RVU71307.1"/>
    <property type="molecule type" value="Genomic_DNA"/>
</dbReference>
<dbReference type="Gene3D" id="3.30.465.10">
    <property type="match status" value="1"/>
</dbReference>
<dbReference type="InterPro" id="IPR036318">
    <property type="entry name" value="FAD-bd_PCMH-like_sf"/>
</dbReference>
<dbReference type="InterPro" id="IPR005170">
    <property type="entry name" value="Transptr-assoc_dom"/>
</dbReference>
<evidence type="ECO:0000256" key="2">
    <source>
        <dbReference type="ARBA" id="ARBA00023122"/>
    </source>
</evidence>
<dbReference type="Proteomes" id="UP000288291">
    <property type="component" value="Unassembled WGS sequence"/>
</dbReference>
<evidence type="ECO:0000256" key="3">
    <source>
        <dbReference type="PROSITE-ProRule" id="PRU00703"/>
    </source>
</evidence>
<dbReference type="FunFam" id="3.10.580.10:FF:000002">
    <property type="entry name" value="Magnesium/cobalt efflux protein CorC"/>
    <property type="match status" value="1"/>
</dbReference>
<dbReference type="SUPFAM" id="SSF54631">
    <property type="entry name" value="CBS-domain pair"/>
    <property type="match status" value="1"/>
</dbReference>
<keyword evidence="1" id="KW-0677">Repeat</keyword>
<protein>
    <submittedName>
        <fullName evidence="5">HlyC/CorC family transporter</fullName>
    </submittedName>
</protein>
<dbReference type="GO" id="GO:0050660">
    <property type="term" value="F:flavin adenine dinucleotide binding"/>
    <property type="evidence" value="ECO:0007669"/>
    <property type="project" value="InterPro"/>
</dbReference>
<gene>
    <name evidence="5" type="ORF">EJK17_02360</name>
</gene>
<accession>A0A437SWV4</accession>
<dbReference type="CDD" id="cd04590">
    <property type="entry name" value="CBS_pair_CorC_HlyC_assoc"/>
    <property type="match status" value="1"/>
</dbReference>
<dbReference type="InterPro" id="IPR046342">
    <property type="entry name" value="CBS_dom_sf"/>
</dbReference>
<dbReference type="Pfam" id="PF03471">
    <property type="entry name" value="CorC_HlyC"/>
    <property type="match status" value="1"/>
</dbReference>
<keyword evidence="6" id="KW-1185">Reference proteome</keyword>
<sequence length="289" mass="32837">MTSDPEAGGLFSRLKNKFSGEKAEGTKDHLFQEINDLHEQKKITDAEYLMLEGVLDIQSKSVREIMVPRTDAFMVDEEVPFSQNLDLILQRPYSRIPVYQKDKDKIIGVIHIRSILRAARKQGFDQIDYQDVMDEPLFAPETADISELLTEMQQTQRQLAVLLDEYGGVVGIVTIEDLVEEIVGDIDDEVDHAEVLFNQIAKNKYIIYGKMPLDDFNEQFNTNLEMDDVDTVAGYVITQLGVIPAKGEKLRVELPNKMVLTTGRMKGSRLLTLVLTIPEDEVKEEESKD</sequence>
<name>A0A437SWV4_9LACO</name>
<reference evidence="5 6" key="1">
    <citation type="submission" date="2018-12" db="EMBL/GenBank/DDBJ databases">
        <authorList>
            <person name="Meng J."/>
        </authorList>
    </citation>
    <scope>NUCLEOTIDE SEQUENCE [LARGE SCALE GENOMIC DNA]</scope>
    <source>
        <strain evidence="5 6">HT111-2</strain>
    </source>
</reference>
<dbReference type="PROSITE" id="PS51371">
    <property type="entry name" value="CBS"/>
    <property type="match status" value="2"/>
</dbReference>
<evidence type="ECO:0000313" key="6">
    <source>
        <dbReference type="Proteomes" id="UP000288291"/>
    </source>
</evidence>
<dbReference type="InterPro" id="IPR000644">
    <property type="entry name" value="CBS_dom"/>
</dbReference>
<evidence type="ECO:0000259" key="4">
    <source>
        <dbReference type="PROSITE" id="PS51371"/>
    </source>
</evidence>
<feature type="domain" description="CBS" evidence="4">
    <location>
        <begin position="132"/>
        <end position="189"/>
    </location>
</feature>
<proteinExistence type="predicted"/>
<comment type="caution">
    <text evidence="5">The sequence shown here is derived from an EMBL/GenBank/DDBJ whole genome shotgun (WGS) entry which is preliminary data.</text>
</comment>
<keyword evidence="2 3" id="KW-0129">CBS domain</keyword>
<dbReference type="AlphaFoldDB" id="A0A437SWV4"/>
<dbReference type="InterPro" id="IPR016169">
    <property type="entry name" value="FAD-bd_PCMH_sub2"/>
</dbReference>
<dbReference type="PANTHER" id="PTHR22777:SF17">
    <property type="entry name" value="UPF0053 PROTEIN SLL0260"/>
    <property type="match status" value="1"/>
</dbReference>
<dbReference type="GO" id="GO:0005886">
    <property type="term" value="C:plasma membrane"/>
    <property type="evidence" value="ECO:0007669"/>
    <property type="project" value="TreeGrafter"/>
</dbReference>
<organism evidence="5 6">
    <name type="scientific">Lactobacillus xujianguonis</name>
    <dbReference type="NCBI Taxonomy" id="2495899"/>
    <lineage>
        <taxon>Bacteria</taxon>
        <taxon>Bacillati</taxon>
        <taxon>Bacillota</taxon>
        <taxon>Bacilli</taxon>
        <taxon>Lactobacillales</taxon>
        <taxon>Lactobacillaceae</taxon>
        <taxon>Lactobacillus</taxon>
    </lineage>
</organism>
<feature type="domain" description="CBS" evidence="4">
    <location>
        <begin position="66"/>
        <end position="126"/>
    </location>
</feature>
<evidence type="ECO:0000256" key="1">
    <source>
        <dbReference type="ARBA" id="ARBA00022737"/>
    </source>
</evidence>
<dbReference type="Gene3D" id="3.10.580.10">
    <property type="entry name" value="CBS-domain"/>
    <property type="match status" value="1"/>
</dbReference>